<reference evidence="2" key="1">
    <citation type="submission" date="2019-02" db="EMBL/GenBank/DDBJ databases">
        <authorList>
            <person name="Li S.-H."/>
        </authorList>
    </citation>
    <scope>NUCLEOTIDE SEQUENCE</scope>
    <source>
        <strain evidence="2">IMCC14734</strain>
    </source>
</reference>
<keyword evidence="1" id="KW-1133">Transmembrane helix</keyword>
<dbReference type="EMBL" id="SHNN01000002">
    <property type="protein sequence ID" value="MCX2981896.1"/>
    <property type="molecule type" value="Genomic_DNA"/>
</dbReference>
<keyword evidence="1" id="KW-0812">Transmembrane</keyword>
<evidence type="ECO:0000256" key="1">
    <source>
        <dbReference type="SAM" id="Phobius"/>
    </source>
</evidence>
<dbReference type="RefSeq" id="WP_279245891.1">
    <property type="nucleotide sequence ID" value="NZ_SHNN01000002.1"/>
</dbReference>
<proteinExistence type="predicted"/>
<keyword evidence="3" id="KW-1185">Reference proteome</keyword>
<accession>A0ABT3THT8</accession>
<organism evidence="2 3">
    <name type="scientific">Candidatus Litorirhabdus singularis</name>
    <dbReference type="NCBI Taxonomy" id="2518993"/>
    <lineage>
        <taxon>Bacteria</taxon>
        <taxon>Pseudomonadati</taxon>
        <taxon>Pseudomonadota</taxon>
        <taxon>Gammaproteobacteria</taxon>
        <taxon>Cellvibrionales</taxon>
        <taxon>Halieaceae</taxon>
        <taxon>Candidatus Litorirhabdus</taxon>
    </lineage>
</organism>
<sequence length="113" mass="12440">MQVLELAFQLLVAHAVLDFVLQPDIMAAAKNPQSELHADGNREFPAWFYWMGSHSLGHGGAVYLITGSLLLGLLEVFLHAVIDYSKCSKRTSLAQDQALHLLCKAGYIGFLLL</sequence>
<dbReference type="InterPro" id="IPR021737">
    <property type="entry name" value="Phage_phiKZ_Orf197"/>
</dbReference>
<evidence type="ECO:0000313" key="3">
    <source>
        <dbReference type="Proteomes" id="UP001143362"/>
    </source>
</evidence>
<evidence type="ECO:0000313" key="2">
    <source>
        <dbReference type="EMBL" id="MCX2981896.1"/>
    </source>
</evidence>
<protein>
    <submittedName>
        <fullName evidence="2">DUF3307 domain-containing protein</fullName>
    </submittedName>
</protein>
<dbReference type="Proteomes" id="UP001143362">
    <property type="component" value="Unassembled WGS sequence"/>
</dbReference>
<gene>
    <name evidence="2" type="ORF">EYC98_13620</name>
</gene>
<keyword evidence="1" id="KW-0472">Membrane</keyword>
<name>A0ABT3THT8_9GAMM</name>
<feature type="transmembrane region" description="Helical" evidence="1">
    <location>
        <begin position="60"/>
        <end position="82"/>
    </location>
</feature>
<dbReference type="Pfam" id="PF11750">
    <property type="entry name" value="DUF3307"/>
    <property type="match status" value="1"/>
</dbReference>
<comment type="caution">
    <text evidence="2">The sequence shown here is derived from an EMBL/GenBank/DDBJ whole genome shotgun (WGS) entry which is preliminary data.</text>
</comment>